<dbReference type="EMBL" id="UZAU01000164">
    <property type="status" value="NOT_ANNOTATED_CDS"/>
    <property type="molecule type" value="Genomic_DNA"/>
</dbReference>
<sequence length="281" mass="32288">MYSSRHTTKEMIWHNTGRSKEVGVMHHPMDGSAWKEFDVSCPNFAREPRNVRLGLASNGINPFGNLSQLYSIWPVVLVNYNLPPMALPLVDELKELWSNGVQTRDGKTDTMFNMRAVLLWTVNDFSARSSLSGWSGQGYKACPTCNEDTSSIRVIQKTSYVGHRRFLPHNHEMRRDLDFDGKVEERHALRKFTCKQILEQVNALPPQILGKHESFGGLKPKRNASENIEKNVRDSLLDTVLDNEKSRDNVNATHDLKKMGIREWLWIYEDENKTIMKPHAP</sequence>
<evidence type="ECO:0000313" key="1">
    <source>
        <dbReference type="EnsemblPlants" id="cds.evm.model.02.1199"/>
    </source>
</evidence>
<dbReference type="InterPro" id="IPR004242">
    <property type="entry name" value="Transposase_21"/>
</dbReference>
<organism evidence="1 2">
    <name type="scientific">Cannabis sativa</name>
    <name type="common">Hemp</name>
    <name type="synonym">Marijuana</name>
    <dbReference type="NCBI Taxonomy" id="3483"/>
    <lineage>
        <taxon>Eukaryota</taxon>
        <taxon>Viridiplantae</taxon>
        <taxon>Streptophyta</taxon>
        <taxon>Embryophyta</taxon>
        <taxon>Tracheophyta</taxon>
        <taxon>Spermatophyta</taxon>
        <taxon>Magnoliopsida</taxon>
        <taxon>eudicotyledons</taxon>
        <taxon>Gunneridae</taxon>
        <taxon>Pentapetalae</taxon>
        <taxon>rosids</taxon>
        <taxon>fabids</taxon>
        <taxon>Rosales</taxon>
        <taxon>Cannabaceae</taxon>
        <taxon>Cannabis</taxon>
    </lineage>
</organism>
<reference evidence="1" key="1">
    <citation type="submission" date="2018-11" db="EMBL/GenBank/DDBJ databases">
        <authorList>
            <person name="Grassa J C."/>
        </authorList>
    </citation>
    <scope>NUCLEOTIDE SEQUENCE [LARGE SCALE GENOMIC DNA]</scope>
</reference>
<accession>A0A803NSN3</accession>
<dbReference type="Proteomes" id="UP000596661">
    <property type="component" value="Chromosome 2"/>
</dbReference>
<dbReference type="Gramene" id="evm.model.02.1199">
    <property type="protein sequence ID" value="cds.evm.model.02.1199"/>
    <property type="gene ID" value="evm.TU.02.1199"/>
</dbReference>
<dbReference type="AlphaFoldDB" id="A0A803NSN3"/>
<dbReference type="EnsemblPlants" id="evm.model.02.1199">
    <property type="protein sequence ID" value="cds.evm.model.02.1199"/>
    <property type="gene ID" value="evm.TU.02.1199"/>
</dbReference>
<evidence type="ECO:0008006" key="3">
    <source>
        <dbReference type="Google" id="ProtNLM"/>
    </source>
</evidence>
<protein>
    <recommendedName>
        <fullName evidence="3">Transposase</fullName>
    </recommendedName>
</protein>
<name>A0A803NSN3_CANSA</name>
<evidence type="ECO:0000313" key="2">
    <source>
        <dbReference type="Proteomes" id="UP000596661"/>
    </source>
</evidence>
<reference evidence="1" key="2">
    <citation type="submission" date="2021-03" db="UniProtKB">
        <authorList>
            <consortium name="EnsemblPlants"/>
        </authorList>
    </citation>
    <scope>IDENTIFICATION</scope>
</reference>
<dbReference type="PANTHER" id="PTHR10775">
    <property type="entry name" value="OS08G0208400 PROTEIN"/>
    <property type="match status" value="1"/>
</dbReference>
<proteinExistence type="predicted"/>
<dbReference type="Pfam" id="PF02992">
    <property type="entry name" value="Transposase_21"/>
    <property type="match status" value="2"/>
</dbReference>
<keyword evidence="2" id="KW-1185">Reference proteome</keyword>
<dbReference type="PANTHER" id="PTHR10775:SF185">
    <property type="entry name" value="OS08G0208400 PROTEIN"/>
    <property type="match status" value="1"/>
</dbReference>
<dbReference type="OMA" id="MIWTIND"/>